<dbReference type="AlphaFoldDB" id="A0AA35NUI3"/>
<reference evidence="7" key="1">
    <citation type="submission" date="2022-10" db="EMBL/GenBank/DDBJ databases">
        <authorList>
            <person name="Byrne P K."/>
        </authorList>
    </citation>
    <scope>NUCLEOTIDE SEQUENCE</scope>
    <source>
        <strain evidence="7">CBS7001</strain>
    </source>
</reference>
<feature type="compositionally biased region" description="Acidic residues" evidence="6">
    <location>
        <begin position="840"/>
        <end position="860"/>
    </location>
</feature>
<dbReference type="GO" id="GO:0005634">
    <property type="term" value="C:nucleus"/>
    <property type="evidence" value="ECO:0007669"/>
    <property type="project" value="UniProtKB-SubCell"/>
</dbReference>
<dbReference type="EMBL" id="OX365920">
    <property type="protein sequence ID" value="CAI4065412.1"/>
    <property type="molecule type" value="Genomic_DNA"/>
</dbReference>
<keyword evidence="5" id="KW-0539">Nucleus</keyword>
<proteinExistence type="predicted"/>
<dbReference type="FunFam" id="1.25.10.10:FF:000563">
    <property type="entry name" value="Vacuolar import and degradation protein"/>
    <property type="match status" value="1"/>
</dbReference>
<dbReference type="GO" id="GO:0005737">
    <property type="term" value="C:cytoplasm"/>
    <property type="evidence" value="ECO:0007669"/>
    <property type="project" value="UniProtKB-SubCell"/>
</dbReference>
<dbReference type="PANTHER" id="PTHR15651:SF7">
    <property type="entry name" value="ARMADILLO REPEAT-CONTAINING PROTEIN 8"/>
    <property type="match status" value="1"/>
</dbReference>
<dbReference type="PANTHER" id="PTHR15651">
    <property type="entry name" value="ARMADILLO REPEAT-CONTAINING PROTEIN 8"/>
    <property type="match status" value="1"/>
</dbReference>
<evidence type="ECO:0000256" key="6">
    <source>
        <dbReference type="SAM" id="MobiDB-lite"/>
    </source>
</evidence>
<sequence length="926" mass="106022">MTVAYSLENLRKISNALVGDQLAKVEYFLAPKCLIFQFLVAVEPDDKVALKNAKLDLLYILLHLEPQQRDMVGTAYLDTVSAIYKSMTLAKSFTQNESLTNYKYVKLLNLCAEVYPNCVFSDLQYLQNGFIRLVNDKFLRGSCSTNEMTTIIELLKFFSLVDEEGDSDSNLTEAMEQEREVTEISQYQDFNMADSLEQIIVKTSTKYLDQISLKYIVRLKVSRPASPSSVKNDPFDNKGVDCTRAIPKKINISNVYDSSLLSLGLLLYLRYSYVIPDDRKLWNDLTFKTFVLSLLKSDDVNIRCISLKFLLQPYLTEDKKWEDSRTLEKTLPYLVESFNYDPLPWWFDPFDSLDSLVVLYNETTPMNNPVLATLAHTNVVFCILSRFSQCLSLPQQNESSLRTTTKFIKLCASFAASDEKYRLLLLNDKLLLNHLEYGLESHITLIQDFISLKDDIRETVVETHFMCLPPIYDHEFVAAWLRLLKSFSRSVSALRTTLKRNKIAQLLLQILTKTYTLTKECYFAGQNFMKPEIGIMGITLGSICNFVVEFSNLQSFMLRNGIIDIIEKVLSDPLFNSKKAWEDDENERRIALQGIPVHEVKANSLWVLRHLMYNCQNEEKFQLLAKIPMTLILDFINDSCWAVQAQCFQLLRNLTCNSRKIVNILLEKFKDVEYKIDPQTGNTISIGSTYLFEFLARKMRLLNPLDTQQKKAMEGVLYIIVNLAAVNENKKQLVIEQDEILNIISEILMETTNDNSRYGNDSNLKLACLWVLNNLLWNSSVSHYTQYAIENGLEPGHSPSDSENPQSTVTIAYNEPVAGGYSRGKYFDEPDGDNSSSNANDDDDDDDDDDNDDDDDDEGDEFIRTPTAKGSTSNVQVTRATVERCRKLVDVGLYDLVKKNITDESLSVREKARTLLYHMDLLLKVK</sequence>
<evidence type="ECO:0000256" key="4">
    <source>
        <dbReference type="ARBA" id="ARBA00022737"/>
    </source>
</evidence>
<comment type="subcellular location">
    <subcellularLocation>
        <location evidence="2">Cytoplasm</location>
    </subcellularLocation>
    <subcellularLocation>
        <location evidence="1">Nucleus</location>
    </subcellularLocation>
</comment>
<keyword evidence="4" id="KW-0677">Repeat</keyword>
<evidence type="ECO:0000256" key="2">
    <source>
        <dbReference type="ARBA" id="ARBA00004496"/>
    </source>
</evidence>
<protein>
    <recommendedName>
        <fullName evidence="9">Vid28p</fullName>
    </recommendedName>
</protein>
<evidence type="ECO:0008006" key="9">
    <source>
        <dbReference type="Google" id="ProtNLM"/>
    </source>
</evidence>
<organism evidence="7 8">
    <name type="scientific">Saccharomyces uvarum</name>
    <name type="common">Yeast</name>
    <name type="synonym">Saccharomyces bayanus var. uvarum</name>
    <dbReference type="NCBI Taxonomy" id="230603"/>
    <lineage>
        <taxon>Eukaryota</taxon>
        <taxon>Fungi</taxon>
        <taxon>Dikarya</taxon>
        <taxon>Ascomycota</taxon>
        <taxon>Saccharomycotina</taxon>
        <taxon>Saccharomycetes</taxon>
        <taxon>Saccharomycetales</taxon>
        <taxon>Saccharomycetaceae</taxon>
        <taxon>Saccharomyces</taxon>
    </lineage>
</organism>
<dbReference type="GO" id="GO:0043161">
    <property type="term" value="P:proteasome-mediated ubiquitin-dependent protein catabolic process"/>
    <property type="evidence" value="ECO:0007669"/>
    <property type="project" value="TreeGrafter"/>
</dbReference>
<keyword evidence="3" id="KW-0963">Cytoplasm</keyword>
<dbReference type="Gene3D" id="1.25.10.10">
    <property type="entry name" value="Leucine-rich Repeat Variant"/>
    <property type="match status" value="1"/>
</dbReference>
<evidence type="ECO:0000313" key="8">
    <source>
        <dbReference type="Proteomes" id="UP001162090"/>
    </source>
</evidence>
<dbReference type="Proteomes" id="UP001162090">
    <property type="component" value="Chromosome 9"/>
</dbReference>
<name>A0AA35NUI3_SACUV</name>
<dbReference type="InterPro" id="IPR016024">
    <property type="entry name" value="ARM-type_fold"/>
</dbReference>
<evidence type="ECO:0000256" key="5">
    <source>
        <dbReference type="ARBA" id="ARBA00023242"/>
    </source>
</evidence>
<feature type="region of interest" description="Disordered" evidence="6">
    <location>
        <begin position="822"/>
        <end position="875"/>
    </location>
</feature>
<evidence type="ECO:0000256" key="1">
    <source>
        <dbReference type="ARBA" id="ARBA00004123"/>
    </source>
</evidence>
<accession>A0AA35NUI3</accession>
<dbReference type="InterPro" id="IPR011989">
    <property type="entry name" value="ARM-like"/>
</dbReference>
<evidence type="ECO:0000256" key="3">
    <source>
        <dbReference type="ARBA" id="ARBA00022490"/>
    </source>
</evidence>
<evidence type="ECO:0000313" key="7">
    <source>
        <dbReference type="EMBL" id="CAI4065412.1"/>
    </source>
</evidence>
<dbReference type="GO" id="GO:0034657">
    <property type="term" value="C:GID complex"/>
    <property type="evidence" value="ECO:0007669"/>
    <property type="project" value="TreeGrafter"/>
</dbReference>
<dbReference type="InterPro" id="IPR038739">
    <property type="entry name" value="ARMC8/Vid28"/>
</dbReference>
<gene>
    <name evidence="7" type="primary">SUVC09G1490</name>
    <name evidence="7" type="ORF">SUVC_09G1490</name>
</gene>
<dbReference type="SUPFAM" id="SSF48371">
    <property type="entry name" value="ARM repeat"/>
    <property type="match status" value="1"/>
</dbReference>